<dbReference type="Pfam" id="PF12937">
    <property type="entry name" value="F-box-like"/>
    <property type="match status" value="1"/>
</dbReference>
<evidence type="ECO:0000313" key="3">
    <source>
        <dbReference type="Proteomes" id="UP000275408"/>
    </source>
</evidence>
<dbReference type="InterPro" id="IPR001810">
    <property type="entry name" value="F-box_dom"/>
</dbReference>
<evidence type="ECO:0000313" key="2">
    <source>
        <dbReference type="EMBL" id="RMX56796.1"/>
    </source>
</evidence>
<gene>
    <name evidence="2" type="ORF">pdam_00009952</name>
</gene>
<protein>
    <recommendedName>
        <fullName evidence="1">F-box domain-containing protein</fullName>
    </recommendedName>
</protein>
<sequence>MALIWRAFQAIKGGGTHQSKSQDISFDSTTLPVLVAERIASFLNGKDLINLGKTCKFWNEISRKNIVWKILIERRFGRQAISEAKNTAIDYKGLYFKLATSKKPATSFDIVWLNGHYLQKAKDRESGYGEVLQLNSVCWLQINQFFVGVLPGKYALVWRMKLDGVYVNSRETVEFRARPEEGCGKELCSKWTEHDLKRAERRHGNCKWFEQNMGNFEVTATCKVYVEIKGRISQWCGGMSWDYAELRLLK</sequence>
<dbReference type="Pfam" id="PF14299">
    <property type="entry name" value="PP2"/>
    <property type="match status" value="1"/>
</dbReference>
<dbReference type="SMART" id="SM00256">
    <property type="entry name" value="FBOX"/>
    <property type="match status" value="1"/>
</dbReference>
<comment type="caution">
    <text evidence="2">The sequence shown here is derived from an EMBL/GenBank/DDBJ whole genome shotgun (WGS) entry which is preliminary data.</text>
</comment>
<proteinExistence type="predicted"/>
<dbReference type="PANTHER" id="PTHR31960">
    <property type="entry name" value="F-BOX PROTEIN PP2-A15"/>
    <property type="match status" value="1"/>
</dbReference>
<dbReference type="InterPro" id="IPR025886">
    <property type="entry name" value="PP2-like"/>
</dbReference>
<feature type="domain" description="F-box" evidence="1">
    <location>
        <begin position="25"/>
        <end position="71"/>
    </location>
</feature>
<dbReference type="CDD" id="cd09917">
    <property type="entry name" value="F-box_SF"/>
    <property type="match status" value="1"/>
</dbReference>
<accession>A0A3M6USZ2</accession>
<reference evidence="2 3" key="1">
    <citation type="journal article" date="2018" name="Sci. Rep.">
        <title>Comparative analysis of the Pocillopora damicornis genome highlights role of immune system in coral evolution.</title>
        <authorList>
            <person name="Cunning R."/>
            <person name="Bay R.A."/>
            <person name="Gillette P."/>
            <person name="Baker A.C."/>
            <person name="Traylor-Knowles N."/>
        </authorList>
    </citation>
    <scope>NUCLEOTIDE SEQUENCE [LARGE SCALE GENOMIC DNA]</scope>
    <source>
        <strain evidence="2">RSMAS</strain>
        <tissue evidence="2">Whole animal</tissue>
    </source>
</reference>
<evidence type="ECO:0000259" key="1">
    <source>
        <dbReference type="PROSITE" id="PS50181"/>
    </source>
</evidence>
<dbReference type="EMBL" id="RCHS01000794">
    <property type="protein sequence ID" value="RMX56796.1"/>
    <property type="molecule type" value="Genomic_DNA"/>
</dbReference>
<dbReference type="PANTHER" id="PTHR31960:SF26">
    <property type="entry name" value="F-BOX DOMAIN CONTAINING PROTEIN"/>
    <property type="match status" value="1"/>
</dbReference>
<dbReference type="PROSITE" id="PS50181">
    <property type="entry name" value="FBOX"/>
    <property type="match status" value="1"/>
</dbReference>
<dbReference type="AlphaFoldDB" id="A0A3M6USZ2"/>
<dbReference type="Gene3D" id="1.20.1280.50">
    <property type="match status" value="1"/>
</dbReference>
<dbReference type="InterPro" id="IPR036047">
    <property type="entry name" value="F-box-like_dom_sf"/>
</dbReference>
<organism evidence="2 3">
    <name type="scientific">Pocillopora damicornis</name>
    <name type="common">Cauliflower coral</name>
    <name type="synonym">Millepora damicornis</name>
    <dbReference type="NCBI Taxonomy" id="46731"/>
    <lineage>
        <taxon>Eukaryota</taxon>
        <taxon>Metazoa</taxon>
        <taxon>Cnidaria</taxon>
        <taxon>Anthozoa</taxon>
        <taxon>Hexacorallia</taxon>
        <taxon>Scleractinia</taxon>
        <taxon>Astrocoeniina</taxon>
        <taxon>Pocilloporidae</taxon>
        <taxon>Pocillopora</taxon>
    </lineage>
</organism>
<dbReference type="SUPFAM" id="SSF81383">
    <property type="entry name" value="F-box domain"/>
    <property type="match status" value="1"/>
</dbReference>
<keyword evidence="3" id="KW-1185">Reference proteome</keyword>
<name>A0A3M6USZ2_POCDA</name>
<dbReference type="STRING" id="46731.A0A3M6USZ2"/>
<dbReference type="Proteomes" id="UP000275408">
    <property type="component" value="Unassembled WGS sequence"/>
</dbReference>